<dbReference type="InterPro" id="IPR000829">
    <property type="entry name" value="DAGK"/>
</dbReference>
<evidence type="ECO:0000313" key="6">
    <source>
        <dbReference type="EMBL" id="OGK21329.1"/>
    </source>
</evidence>
<feature type="binding site" evidence="3">
    <location>
        <position position="71"/>
    </location>
    <ligand>
        <name>ATP</name>
        <dbReference type="ChEBI" id="CHEBI:30616"/>
    </ligand>
</feature>
<evidence type="ECO:0000256" key="3">
    <source>
        <dbReference type="PIRSR" id="PIRSR600829-3"/>
    </source>
</evidence>
<organism evidence="6 7">
    <name type="scientific">Candidatus Roizmanbacteria bacterium RIFCSPHIGHO2_01_FULL_39_8</name>
    <dbReference type="NCBI Taxonomy" id="1802033"/>
    <lineage>
        <taxon>Bacteria</taxon>
        <taxon>Candidatus Roizmaniibacteriota</taxon>
    </lineage>
</organism>
<dbReference type="CDD" id="cd14265">
    <property type="entry name" value="UDPK_IM_like"/>
    <property type="match status" value="1"/>
</dbReference>
<dbReference type="Gene3D" id="1.10.3830.10">
    <property type="entry name" value="Diacylglycerol kinase (DAGK) domain"/>
    <property type="match status" value="1"/>
</dbReference>
<feature type="transmembrane region" description="Helical" evidence="5">
    <location>
        <begin position="26"/>
        <end position="45"/>
    </location>
</feature>
<gene>
    <name evidence="6" type="ORF">A2866_01300</name>
</gene>
<dbReference type="PANTHER" id="PTHR34299">
    <property type="entry name" value="DIACYLGLYCEROL KINASE"/>
    <property type="match status" value="1"/>
</dbReference>
<dbReference type="GO" id="GO:0016301">
    <property type="term" value="F:kinase activity"/>
    <property type="evidence" value="ECO:0007669"/>
    <property type="project" value="InterPro"/>
</dbReference>
<feature type="binding site" evidence="4">
    <location>
        <position position="71"/>
    </location>
    <ligand>
        <name>a divalent metal cation</name>
        <dbReference type="ChEBI" id="CHEBI:60240"/>
    </ligand>
</feature>
<feature type="transmembrane region" description="Helical" evidence="5">
    <location>
        <begin position="91"/>
        <end position="112"/>
    </location>
</feature>
<keyword evidence="4" id="KW-0460">Magnesium</keyword>
<feature type="active site" description="Proton acceptor" evidence="1">
    <location>
        <position position="64"/>
    </location>
</feature>
<dbReference type="Pfam" id="PF01219">
    <property type="entry name" value="DAGK_prokar"/>
    <property type="match status" value="1"/>
</dbReference>
<evidence type="ECO:0000256" key="4">
    <source>
        <dbReference type="PIRSR" id="PIRSR600829-4"/>
    </source>
</evidence>
<evidence type="ECO:0000256" key="2">
    <source>
        <dbReference type="PIRSR" id="PIRSR600829-2"/>
    </source>
</evidence>
<dbReference type="GO" id="GO:0016020">
    <property type="term" value="C:membrane"/>
    <property type="evidence" value="ECO:0007669"/>
    <property type="project" value="InterPro"/>
</dbReference>
<dbReference type="GO" id="GO:0008654">
    <property type="term" value="P:phospholipid biosynthetic process"/>
    <property type="evidence" value="ECO:0007669"/>
    <property type="project" value="InterPro"/>
</dbReference>
<sequence length="121" mass="13394">MLKKHVYSFQNALSGLKWIARTQINFKIHLFFSLLALVFGFLLEISQTEFLIILTVIGTGLALEAVNTAIEEAIDAIHKDWSEAIKIAKDVSAGAMLIFAITAFVVACLIFLPKILLLFAL</sequence>
<accession>A0A1F7GQM2</accession>
<keyword evidence="4" id="KW-0479">Metal-binding</keyword>
<keyword evidence="3" id="KW-0067">ATP-binding</keyword>
<comment type="cofactor">
    <cofactor evidence="4">
        <name>Mg(2+)</name>
        <dbReference type="ChEBI" id="CHEBI:18420"/>
    </cofactor>
    <text evidence="4">Mn(2+), Zn(2+), Cd(2+) and Co(2+) support activity to lesser extents.</text>
</comment>
<proteinExistence type="predicted"/>
<feature type="transmembrane region" description="Helical" evidence="5">
    <location>
        <begin position="51"/>
        <end position="70"/>
    </location>
</feature>
<name>A0A1F7GQM2_9BACT</name>
<feature type="binding site" evidence="2">
    <location>
        <position position="64"/>
    </location>
    <ligand>
        <name>substrate</name>
    </ligand>
</feature>
<evidence type="ECO:0008006" key="8">
    <source>
        <dbReference type="Google" id="ProtNLM"/>
    </source>
</evidence>
<protein>
    <recommendedName>
        <fullName evidence="8">Diacylglycerol kinase</fullName>
    </recommendedName>
</protein>
<keyword evidence="5" id="KW-0472">Membrane</keyword>
<dbReference type="InterPro" id="IPR033717">
    <property type="entry name" value="UDPK"/>
</dbReference>
<dbReference type="GO" id="GO:0005524">
    <property type="term" value="F:ATP binding"/>
    <property type="evidence" value="ECO:0007669"/>
    <property type="project" value="UniProtKB-KW"/>
</dbReference>
<evidence type="ECO:0000256" key="5">
    <source>
        <dbReference type="SAM" id="Phobius"/>
    </source>
</evidence>
<feature type="binding site" evidence="3">
    <location>
        <begin position="89"/>
        <end position="90"/>
    </location>
    <ligand>
        <name>ATP</name>
        <dbReference type="ChEBI" id="CHEBI:30616"/>
    </ligand>
</feature>
<keyword evidence="5" id="KW-0812">Transmembrane</keyword>
<keyword evidence="3" id="KW-0547">Nucleotide-binding</keyword>
<evidence type="ECO:0000256" key="1">
    <source>
        <dbReference type="PIRSR" id="PIRSR600829-1"/>
    </source>
</evidence>
<comment type="caution">
    <text evidence="6">The sequence shown here is derived from an EMBL/GenBank/DDBJ whole genome shotgun (WGS) entry which is preliminary data.</text>
</comment>
<dbReference type="GO" id="GO:0046872">
    <property type="term" value="F:metal ion binding"/>
    <property type="evidence" value="ECO:0007669"/>
    <property type="project" value="UniProtKB-KW"/>
</dbReference>
<evidence type="ECO:0000313" key="7">
    <source>
        <dbReference type="Proteomes" id="UP000177026"/>
    </source>
</evidence>
<dbReference type="PANTHER" id="PTHR34299:SF1">
    <property type="entry name" value="DIACYLGLYCEROL KINASE"/>
    <property type="match status" value="1"/>
</dbReference>
<dbReference type="AlphaFoldDB" id="A0A1F7GQM2"/>
<keyword evidence="5" id="KW-1133">Transmembrane helix</keyword>
<dbReference type="Proteomes" id="UP000177026">
    <property type="component" value="Unassembled WGS sequence"/>
</dbReference>
<reference evidence="6 7" key="1">
    <citation type="journal article" date="2016" name="Nat. Commun.">
        <title>Thousands of microbial genomes shed light on interconnected biogeochemical processes in an aquifer system.</title>
        <authorList>
            <person name="Anantharaman K."/>
            <person name="Brown C.T."/>
            <person name="Hug L.A."/>
            <person name="Sharon I."/>
            <person name="Castelle C.J."/>
            <person name="Probst A.J."/>
            <person name="Thomas B.C."/>
            <person name="Singh A."/>
            <person name="Wilkins M.J."/>
            <person name="Karaoz U."/>
            <person name="Brodie E.L."/>
            <person name="Williams K.H."/>
            <person name="Hubbard S.S."/>
            <person name="Banfield J.F."/>
        </authorList>
    </citation>
    <scope>NUCLEOTIDE SEQUENCE [LARGE SCALE GENOMIC DNA]</scope>
</reference>
<dbReference type="EMBL" id="MFZI01000019">
    <property type="protein sequence ID" value="OGK21329.1"/>
    <property type="molecule type" value="Genomic_DNA"/>
</dbReference>